<evidence type="ECO:0000313" key="8">
    <source>
        <dbReference type="EMBL" id="OJT01875.1"/>
    </source>
</evidence>
<dbReference type="Proteomes" id="UP000184267">
    <property type="component" value="Unassembled WGS sequence"/>
</dbReference>
<dbReference type="OMA" id="TQMALIG"/>
<dbReference type="OrthoDB" id="306876at2759"/>
<dbReference type="PANTHER" id="PTHR22911">
    <property type="entry name" value="ACYL-MALONYL CONDENSING ENZYME-RELATED"/>
    <property type="match status" value="1"/>
</dbReference>
<dbReference type="Pfam" id="PF00892">
    <property type="entry name" value="EamA"/>
    <property type="match status" value="2"/>
</dbReference>
<dbReference type="InterPro" id="IPR000620">
    <property type="entry name" value="EamA_dom"/>
</dbReference>
<evidence type="ECO:0000256" key="2">
    <source>
        <dbReference type="ARBA" id="ARBA00022692"/>
    </source>
</evidence>
<sequence>MRTLQETAWRKWMHNAREVAASNTGLLLVAAAQRFFALMNVCVKKLNTLASVPASEGTGGSRLKYQSSRTITKVPDPILGPKEVRLLLVLRGCSGFVGIFGLYYSLQYLSLPDATVLQFLAPIFTAISGAVLLREPLSWREVAADAASLVGVALIARPEFLFGRQDDITAPGVEPDVFIADENGVAPAQCLLAVCGVLLGPAVTILNGLVDHADTTIRAIGKRAHPLHNLVTLSTQCVVFTTIAMLALRIIVVLPTQWEWLAMLLLTGVFGFTAQFLLTAGLQRETAGRGTMAIYVRIVFAAIDEFVFFHTTPSLLSVVGTVIILASAGHVALTKQKVKEKAHSNRTTGLGDLSLEEGLLDNQEDEEEGARNTPTVGDQLSQNCR</sequence>
<feature type="transmembrane region" description="Helical" evidence="6">
    <location>
        <begin position="315"/>
        <end position="333"/>
    </location>
</feature>
<proteinExistence type="predicted"/>
<accession>A0A1M2V2R2</accession>
<evidence type="ECO:0000259" key="7">
    <source>
        <dbReference type="Pfam" id="PF00892"/>
    </source>
</evidence>
<evidence type="ECO:0000313" key="9">
    <source>
        <dbReference type="Proteomes" id="UP000184267"/>
    </source>
</evidence>
<dbReference type="EMBL" id="MNAD01001715">
    <property type="protein sequence ID" value="OJT01875.1"/>
    <property type="molecule type" value="Genomic_DNA"/>
</dbReference>
<feature type="transmembrane region" description="Helical" evidence="6">
    <location>
        <begin position="230"/>
        <end position="254"/>
    </location>
</feature>
<dbReference type="PANTHER" id="PTHR22911:SF6">
    <property type="entry name" value="SOLUTE CARRIER FAMILY 35 MEMBER G1"/>
    <property type="match status" value="1"/>
</dbReference>
<gene>
    <name evidence="8" type="ORF">TRAPUB_7652</name>
</gene>
<comment type="subcellular location">
    <subcellularLocation>
        <location evidence="1">Membrane</location>
        <topology evidence="1">Multi-pass membrane protein</topology>
    </subcellularLocation>
</comment>
<evidence type="ECO:0000256" key="6">
    <source>
        <dbReference type="SAM" id="Phobius"/>
    </source>
</evidence>
<keyword evidence="2 6" id="KW-0812">Transmembrane</keyword>
<evidence type="ECO:0000256" key="5">
    <source>
        <dbReference type="SAM" id="MobiDB-lite"/>
    </source>
</evidence>
<feature type="domain" description="EamA" evidence="7">
    <location>
        <begin position="231"/>
        <end position="328"/>
    </location>
</feature>
<evidence type="ECO:0000256" key="1">
    <source>
        <dbReference type="ARBA" id="ARBA00004141"/>
    </source>
</evidence>
<feature type="transmembrane region" description="Helical" evidence="6">
    <location>
        <begin position="260"/>
        <end position="280"/>
    </location>
</feature>
<dbReference type="InterPro" id="IPR037185">
    <property type="entry name" value="EmrE-like"/>
</dbReference>
<keyword evidence="3 6" id="KW-1133">Transmembrane helix</keyword>
<evidence type="ECO:0000256" key="4">
    <source>
        <dbReference type="ARBA" id="ARBA00023136"/>
    </source>
</evidence>
<feature type="transmembrane region" description="Helical" evidence="6">
    <location>
        <begin position="292"/>
        <end position="309"/>
    </location>
</feature>
<comment type="caution">
    <text evidence="8">The sequence shown here is derived from an EMBL/GenBank/DDBJ whole genome shotgun (WGS) entry which is preliminary data.</text>
</comment>
<feature type="domain" description="EamA" evidence="7">
    <location>
        <begin position="80"/>
        <end position="156"/>
    </location>
</feature>
<dbReference type="SUPFAM" id="SSF103481">
    <property type="entry name" value="Multidrug resistance efflux transporter EmrE"/>
    <property type="match status" value="2"/>
</dbReference>
<keyword evidence="9" id="KW-1185">Reference proteome</keyword>
<dbReference type="AlphaFoldDB" id="A0A1M2V2R2"/>
<reference evidence="8 9" key="1">
    <citation type="submission" date="2016-10" db="EMBL/GenBank/DDBJ databases">
        <title>Genome sequence of the basidiomycete white-rot fungus Trametes pubescens.</title>
        <authorList>
            <person name="Makela M.R."/>
            <person name="Granchi Z."/>
            <person name="Peng M."/>
            <person name="De Vries R.P."/>
            <person name="Grigoriev I."/>
            <person name="Riley R."/>
            <person name="Hilden K."/>
        </authorList>
    </citation>
    <scope>NUCLEOTIDE SEQUENCE [LARGE SCALE GENOMIC DNA]</scope>
    <source>
        <strain evidence="8 9">FBCC735</strain>
    </source>
</reference>
<keyword evidence="4 6" id="KW-0472">Membrane</keyword>
<feature type="compositionally biased region" description="Polar residues" evidence="5">
    <location>
        <begin position="372"/>
        <end position="385"/>
    </location>
</feature>
<name>A0A1M2V2R2_TRAPU</name>
<dbReference type="GO" id="GO:0016020">
    <property type="term" value="C:membrane"/>
    <property type="evidence" value="ECO:0007669"/>
    <property type="project" value="UniProtKB-SubCell"/>
</dbReference>
<protein>
    <recommendedName>
        <fullName evidence="7">EamA domain-containing protein</fullName>
    </recommendedName>
</protein>
<evidence type="ECO:0000256" key="3">
    <source>
        <dbReference type="ARBA" id="ARBA00022989"/>
    </source>
</evidence>
<feature type="transmembrane region" description="Helical" evidence="6">
    <location>
        <begin position="86"/>
        <end position="104"/>
    </location>
</feature>
<organism evidence="8 9">
    <name type="scientific">Trametes pubescens</name>
    <name type="common">White-rot fungus</name>
    <dbReference type="NCBI Taxonomy" id="154538"/>
    <lineage>
        <taxon>Eukaryota</taxon>
        <taxon>Fungi</taxon>
        <taxon>Dikarya</taxon>
        <taxon>Basidiomycota</taxon>
        <taxon>Agaricomycotina</taxon>
        <taxon>Agaricomycetes</taxon>
        <taxon>Polyporales</taxon>
        <taxon>Polyporaceae</taxon>
        <taxon>Trametes</taxon>
    </lineage>
</organism>
<feature type="region of interest" description="Disordered" evidence="5">
    <location>
        <begin position="361"/>
        <end position="385"/>
    </location>
</feature>